<dbReference type="SUPFAM" id="SSF50129">
    <property type="entry name" value="GroES-like"/>
    <property type="match status" value="2"/>
</dbReference>
<dbReference type="GO" id="GO:0005829">
    <property type="term" value="C:cytosol"/>
    <property type="evidence" value="ECO:0007669"/>
    <property type="project" value="TreeGrafter"/>
</dbReference>
<dbReference type="GO" id="GO:0008270">
    <property type="term" value="F:zinc ion binding"/>
    <property type="evidence" value="ECO:0007669"/>
    <property type="project" value="InterPro"/>
</dbReference>
<dbReference type="PANTHER" id="PTHR43880:SF12">
    <property type="entry name" value="ALCOHOL DEHYDROGENASE CLASS-3"/>
    <property type="match status" value="1"/>
</dbReference>
<dbReference type="WBParaSite" id="GPLIN_000150500">
    <property type="protein sequence ID" value="GPLIN_000150500"/>
    <property type="gene ID" value="GPLIN_000150500"/>
</dbReference>
<reference evidence="10" key="2">
    <citation type="submission" date="2016-06" db="UniProtKB">
        <authorList>
            <consortium name="WormBaseParasite"/>
        </authorList>
    </citation>
    <scope>IDENTIFICATION</scope>
</reference>
<dbReference type="InterPro" id="IPR011032">
    <property type="entry name" value="GroES-like_sf"/>
</dbReference>
<comment type="similarity">
    <text evidence="6">Belongs to the zinc-containing alcohol dehydrogenase family.</text>
</comment>
<sequence length="354" mass="38621">MPAGTTIICKAAVAWKPNEPLVVEEVEVAPPKAGEVRIKILYTALCHTDQYTLSGKDPEGIFPSILGHEASGVVESVGEGVRSVEVGDYVIPCFTPQCRECEYCKNPKTNLCQRIRQANCFYYDNFCLDYFECFYYFYIDSAPLDKVCLLGCGISTGYGAVLNNCRVESGSTVAVWGLGAVGLAVVMGAKKAGAAKIVGIDLEPAKFDKAKKFGATDFVNPKEVPAGQTMQAFLVDKFDGGFDYTFECCGNVQTMRQALEAAHKGWGVACVIGVAGAGEEISTRPFQLVTGRTWKGSSFGGWKSRDQIPLLVQQYLRGELKLDEFITHTFTFAEINKAFECMKKGESLRCVITV</sequence>
<dbReference type="GO" id="GO:0051903">
    <property type="term" value="F:S-(hydroxymethyl)glutathione dehydrogenase [NAD(P)+] activity"/>
    <property type="evidence" value="ECO:0007669"/>
    <property type="project" value="TreeGrafter"/>
</dbReference>
<proteinExistence type="inferred from homology"/>
<dbReference type="PROSITE" id="PS00059">
    <property type="entry name" value="ADH_ZINC"/>
    <property type="match status" value="1"/>
</dbReference>
<keyword evidence="2 6" id="KW-0479">Metal-binding</keyword>
<dbReference type="AlphaFoldDB" id="A0A183BLM0"/>
<evidence type="ECO:0000256" key="6">
    <source>
        <dbReference type="RuleBase" id="RU361277"/>
    </source>
</evidence>
<evidence type="ECO:0000259" key="7">
    <source>
        <dbReference type="Pfam" id="PF00107"/>
    </source>
</evidence>
<dbReference type="InterPro" id="IPR036291">
    <property type="entry name" value="NAD(P)-bd_dom_sf"/>
</dbReference>
<dbReference type="Pfam" id="PF00107">
    <property type="entry name" value="ADH_zinc_N"/>
    <property type="match status" value="1"/>
</dbReference>
<protein>
    <submittedName>
        <fullName evidence="10">S-(hydroxymethyl)glutathione dehydrogenase</fullName>
    </submittedName>
</protein>
<dbReference type="FunFam" id="3.40.50.720:FF:000003">
    <property type="entry name" value="S-(hydroxymethyl)glutathione dehydrogenase"/>
    <property type="match status" value="1"/>
</dbReference>
<evidence type="ECO:0000256" key="1">
    <source>
        <dbReference type="ARBA" id="ARBA00001947"/>
    </source>
</evidence>
<keyword evidence="9" id="KW-1185">Reference proteome</keyword>
<dbReference type="InterPro" id="IPR002328">
    <property type="entry name" value="ADH_Zn_CS"/>
</dbReference>
<feature type="domain" description="Alcohol dehydrogenase-like C-terminal" evidence="7">
    <location>
        <begin position="180"/>
        <end position="306"/>
    </location>
</feature>
<evidence type="ECO:0000313" key="9">
    <source>
        <dbReference type="Proteomes" id="UP000050741"/>
    </source>
</evidence>
<keyword evidence="3 6" id="KW-0862">Zinc</keyword>
<keyword evidence="5" id="KW-0520">NAD</keyword>
<dbReference type="PANTHER" id="PTHR43880">
    <property type="entry name" value="ALCOHOL DEHYDROGENASE"/>
    <property type="match status" value="1"/>
</dbReference>
<evidence type="ECO:0000256" key="3">
    <source>
        <dbReference type="ARBA" id="ARBA00022833"/>
    </source>
</evidence>
<dbReference type="Gene3D" id="3.90.180.10">
    <property type="entry name" value="Medium-chain alcohol dehydrogenases, catalytic domain"/>
    <property type="match status" value="1"/>
</dbReference>
<dbReference type="Gene3D" id="3.40.50.720">
    <property type="entry name" value="NAD(P)-binding Rossmann-like Domain"/>
    <property type="match status" value="1"/>
</dbReference>
<evidence type="ECO:0000256" key="2">
    <source>
        <dbReference type="ARBA" id="ARBA00022723"/>
    </source>
</evidence>
<dbReference type="Pfam" id="PF08240">
    <property type="entry name" value="ADH_N"/>
    <property type="match status" value="1"/>
</dbReference>
<evidence type="ECO:0000259" key="8">
    <source>
        <dbReference type="Pfam" id="PF08240"/>
    </source>
</evidence>
<name>A0A183BLM0_GLOPA</name>
<evidence type="ECO:0000313" key="10">
    <source>
        <dbReference type="WBParaSite" id="GPLIN_000150500"/>
    </source>
</evidence>
<accession>A0A183BLM0</accession>
<dbReference type="GO" id="GO:0046294">
    <property type="term" value="P:formaldehyde catabolic process"/>
    <property type="evidence" value="ECO:0007669"/>
    <property type="project" value="TreeGrafter"/>
</dbReference>
<feature type="domain" description="Alcohol dehydrogenase-like N-terminal" evidence="8">
    <location>
        <begin position="33"/>
        <end position="114"/>
    </location>
</feature>
<dbReference type="InterPro" id="IPR013154">
    <property type="entry name" value="ADH-like_N"/>
</dbReference>
<dbReference type="InterPro" id="IPR013149">
    <property type="entry name" value="ADH-like_C"/>
</dbReference>
<dbReference type="Proteomes" id="UP000050741">
    <property type="component" value="Unassembled WGS sequence"/>
</dbReference>
<keyword evidence="4" id="KW-0560">Oxidoreductase</keyword>
<organism evidence="9 10">
    <name type="scientific">Globodera pallida</name>
    <name type="common">Potato cyst nematode worm</name>
    <name type="synonym">Heterodera pallida</name>
    <dbReference type="NCBI Taxonomy" id="36090"/>
    <lineage>
        <taxon>Eukaryota</taxon>
        <taxon>Metazoa</taxon>
        <taxon>Ecdysozoa</taxon>
        <taxon>Nematoda</taxon>
        <taxon>Chromadorea</taxon>
        <taxon>Rhabditida</taxon>
        <taxon>Tylenchina</taxon>
        <taxon>Tylenchomorpha</taxon>
        <taxon>Tylenchoidea</taxon>
        <taxon>Heteroderidae</taxon>
        <taxon>Heteroderinae</taxon>
        <taxon>Globodera</taxon>
    </lineage>
</organism>
<comment type="cofactor">
    <cofactor evidence="1 6">
        <name>Zn(2+)</name>
        <dbReference type="ChEBI" id="CHEBI:29105"/>
    </cofactor>
</comment>
<dbReference type="SUPFAM" id="SSF51735">
    <property type="entry name" value="NAD(P)-binding Rossmann-fold domains"/>
    <property type="match status" value="1"/>
</dbReference>
<evidence type="ECO:0000256" key="5">
    <source>
        <dbReference type="ARBA" id="ARBA00023027"/>
    </source>
</evidence>
<reference evidence="9" key="1">
    <citation type="submission" date="2014-05" db="EMBL/GenBank/DDBJ databases">
        <title>The genome and life-stage specific transcriptomes of Globodera pallida elucidate key aspects of plant parasitism by a cyst nematode.</title>
        <authorList>
            <person name="Cotton J.A."/>
            <person name="Lilley C.J."/>
            <person name="Jones L.M."/>
            <person name="Kikuchi T."/>
            <person name="Reid A.J."/>
            <person name="Thorpe P."/>
            <person name="Tsai I.J."/>
            <person name="Beasley H."/>
            <person name="Blok V."/>
            <person name="Cock P.J.A."/>
            <person name="Van den Akker S.E."/>
            <person name="Holroyd N."/>
            <person name="Hunt M."/>
            <person name="Mantelin S."/>
            <person name="Naghra H."/>
            <person name="Pain A."/>
            <person name="Palomares-Rius J.E."/>
            <person name="Zarowiecki M."/>
            <person name="Berriman M."/>
            <person name="Jones J.T."/>
            <person name="Urwin P.E."/>
        </authorList>
    </citation>
    <scope>NUCLEOTIDE SEQUENCE [LARGE SCALE GENOMIC DNA]</scope>
    <source>
        <strain evidence="9">Lindley</strain>
    </source>
</reference>
<evidence type="ECO:0000256" key="4">
    <source>
        <dbReference type="ARBA" id="ARBA00023002"/>
    </source>
</evidence>